<gene>
    <name evidence="2" type="ORF">HYG85_00170</name>
</gene>
<accession>A0A8J8M6X3</accession>
<dbReference type="KEGG" id="vgu:HYG85_00170"/>
<dbReference type="EMBL" id="CP058561">
    <property type="protein sequence ID" value="QUH27419.1"/>
    <property type="molecule type" value="Genomic_DNA"/>
</dbReference>
<sequence length="173" mass="20540">MSSIMDLINEMEDYFESCSKVPFSNKIMVNPEVIYELMTDMRLKLPEEIKRCQRVIDEKDKIIMDAKKNAENVEKETENKMLELINEHEIMQQAYSEAEIILTEAKNTSRELKLGAYEYADEIISKIEESTKETLFETHKVYEQLEEFMKIQLETLNENRQDLQNRKVKKKST</sequence>
<dbReference type="RefSeq" id="WP_212691802.1">
    <property type="nucleotide sequence ID" value="NZ_CP058561.1"/>
</dbReference>
<keyword evidence="3" id="KW-1185">Reference proteome</keyword>
<feature type="coiled-coil region" evidence="1">
    <location>
        <begin position="56"/>
        <end position="94"/>
    </location>
</feature>
<reference evidence="2 3" key="1">
    <citation type="submission" date="2020-07" db="EMBL/GenBank/DDBJ databases">
        <title>Vallitalea guaymasensis genome.</title>
        <authorList>
            <person name="Postec A."/>
        </authorList>
    </citation>
    <scope>NUCLEOTIDE SEQUENCE [LARGE SCALE GENOMIC DNA]</scope>
    <source>
        <strain evidence="2 3">Ra1766G1</strain>
    </source>
</reference>
<evidence type="ECO:0000313" key="3">
    <source>
        <dbReference type="Proteomes" id="UP000677305"/>
    </source>
</evidence>
<keyword evidence="1" id="KW-0175">Coiled coil</keyword>
<dbReference type="Proteomes" id="UP000677305">
    <property type="component" value="Chromosome"/>
</dbReference>
<dbReference type="AlphaFoldDB" id="A0A8J8M6X3"/>
<evidence type="ECO:0000256" key="1">
    <source>
        <dbReference type="SAM" id="Coils"/>
    </source>
</evidence>
<proteinExistence type="predicted"/>
<organism evidence="2 3">
    <name type="scientific">Vallitalea guaymasensis</name>
    <dbReference type="NCBI Taxonomy" id="1185412"/>
    <lineage>
        <taxon>Bacteria</taxon>
        <taxon>Bacillati</taxon>
        <taxon>Bacillota</taxon>
        <taxon>Clostridia</taxon>
        <taxon>Lachnospirales</taxon>
        <taxon>Vallitaleaceae</taxon>
        <taxon>Vallitalea</taxon>
    </lineage>
</organism>
<protein>
    <submittedName>
        <fullName evidence="2">ATPase</fullName>
    </submittedName>
</protein>
<name>A0A8J8M6X3_9FIRM</name>
<evidence type="ECO:0000313" key="2">
    <source>
        <dbReference type="EMBL" id="QUH27419.1"/>
    </source>
</evidence>
<feature type="coiled-coil region" evidence="1">
    <location>
        <begin position="146"/>
        <end position="173"/>
    </location>
</feature>